<comment type="caution">
    <text evidence="3">The sequence shown here is derived from an EMBL/GenBank/DDBJ whole genome shotgun (WGS) entry which is preliminary data.</text>
</comment>
<keyword evidence="4" id="KW-1185">Reference proteome</keyword>
<dbReference type="EMBL" id="JAENIL010000011">
    <property type="protein sequence ID" value="MBK1876714.1"/>
    <property type="molecule type" value="Genomic_DNA"/>
</dbReference>
<proteinExistence type="inferred from homology"/>
<dbReference type="Pfam" id="PF12802">
    <property type="entry name" value="MarR_2"/>
    <property type="match status" value="1"/>
</dbReference>
<dbReference type="PANTHER" id="PTHR18964">
    <property type="entry name" value="ROK (REPRESSOR, ORF, KINASE) FAMILY"/>
    <property type="match status" value="1"/>
</dbReference>
<name>A0A934RZJ2_9BACT</name>
<comment type="similarity">
    <text evidence="1">Belongs to the ROK (NagC/XylR) family.</text>
</comment>
<reference evidence="3" key="1">
    <citation type="submission" date="2021-01" db="EMBL/GenBank/DDBJ databases">
        <title>Modified the classification status of verrucomicrobia.</title>
        <authorList>
            <person name="Feng X."/>
        </authorList>
    </citation>
    <scope>NUCLEOTIDE SEQUENCE</scope>
    <source>
        <strain evidence="3">KCTC 13126</strain>
    </source>
</reference>
<dbReference type="InterPro" id="IPR000835">
    <property type="entry name" value="HTH_MarR-typ"/>
</dbReference>
<gene>
    <name evidence="3" type="ORF">JIN87_07530</name>
</gene>
<dbReference type="GO" id="GO:0003700">
    <property type="term" value="F:DNA-binding transcription factor activity"/>
    <property type="evidence" value="ECO:0007669"/>
    <property type="project" value="InterPro"/>
</dbReference>
<evidence type="ECO:0000313" key="4">
    <source>
        <dbReference type="Proteomes" id="UP000617628"/>
    </source>
</evidence>
<dbReference type="InterPro" id="IPR043129">
    <property type="entry name" value="ATPase_NBD"/>
</dbReference>
<dbReference type="Proteomes" id="UP000617628">
    <property type="component" value="Unassembled WGS sequence"/>
</dbReference>
<dbReference type="AlphaFoldDB" id="A0A934RZJ2"/>
<accession>A0A934RZJ2</accession>
<dbReference type="SUPFAM" id="SSF46785">
    <property type="entry name" value="Winged helix' DNA-binding domain"/>
    <property type="match status" value="1"/>
</dbReference>
<dbReference type="Gene3D" id="3.30.420.40">
    <property type="match status" value="2"/>
</dbReference>
<dbReference type="RefSeq" id="WP_200354930.1">
    <property type="nucleotide sequence ID" value="NZ_JAENIL010000011.1"/>
</dbReference>
<evidence type="ECO:0000259" key="2">
    <source>
        <dbReference type="Pfam" id="PF12802"/>
    </source>
</evidence>
<dbReference type="InterPro" id="IPR036388">
    <property type="entry name" value="WH-like_DNA-bd_sf"/>
</dbReference>
<organism evidence="3 4">
    <name type="scientific">Pelagicoccus mobilis</name>
    <dbReference type="NCBI Taxonomy" id="415221"/>
    <lineage>
        <taxon>Bacteria</taxon>
        <taxon>Pseudomonadati</taxon>
        <taxon>Verrucomicrobiota</taxon>
        <taxon>Opitutia</taxon>
        <taxon>Puniceicoccales</taxon>
        <taxon>Pelagicoccaceae</taxon>
        <taxon>Pelagicoccus</taxon>
    </lineage>
</organism>
<feature type="domain" description="HTH marR-type" evidence="2">
    <location>
        <begin position="23"/>
        <end position="66"/>
    </location>
</feature>
<dbReference type="Pfam" id="PF00480">
    <property type="entry name" value="ROK"/>
    <property type="match status" value="1"/>
</dbReference>
<dbReference type="SUPFAM" id="SSF53067">
    <property type="entry name" value="Actin-like ATPase domain"/>
    <property type="match status" value="1"/>
</dbReference>
<dbReference type="PANTHER" id="PTHR18964:SF149">
    <property type="entry name" value="BIFUNCTIONAL UDP-N-ACETYLGLUCOSAMINE 2-EPIMERASE_N-ACETYLMANNOSAMINE KINASE"/>
    <property type="match status" value="1"/>
</dbReference>
<dbReference type="InterPro" id="IPR036390">
    <property type="entry name" value="WH_DNA-bd_sf"/>
</dbReference>
<evidence type="ECO:0000256" key="1">
    <source>
        <dbReference type="ARBA" id="ARBA00006479"/>
    </source>
</evidence>
<dbReference type="InterPro" id="IPR000600">
    <property type="entry name" value="ROK"/>
</dbReference>
<evidence type="ECO:0000313" key="3">
    <source>
        <dbReference type="EMBL" id="MBK1876714.1"/>
    </source>
</evidence>
<sequence>MLAGFPLHVQERYDRADIRRLNAVSALNQLRVHGPLSRAQIAERLGLTRATVSNIVADLISVSLVKESEFEAGGVGRRGMLLELDSDCGSMIAVELDIDRVQVVLANVGMDFLWRGEAELKAPISSEDGVQRALELVEHALVEADKLGLKCLGICVAWAGLVSRSTGELAYGPISGWEGVALKVAWEARFKVPVYVENEAHAGAIAAHHLGEPKRVEDLIYLSLGVGLSAGVYVDGGLLRGRDGFAGQVGHSPFVPEGELCGCGRRGCWVTEVGASGVLRKLDRAGVEVSQKEGLLWIDEICRLAETGDARVLAVLGEEGRQIGQGLARLVQVFNPSQVVLGGHLRKLIALCETQIRETLEEAVLAPMGKALTVSVSVSGEDQLRGCLATVFDAVMRNPELAE</sequence>
<protein>
    <submittedName>
        <fullName evidence="3">ROK family transcriptional regulator</fullName>
    </submittedName>
</protein>
<dbReference type="Gene3D" id="1.10.10.10">
    <property type="entry name" value="Winged helix-like DNA-binding domain superfamily/Winged helix DNA-binding domain"/>
    <property type="match status" value="1"/>
</dbReference>